<evidence type="ECO:0000259" key="2">
    <source>
        <dbReference type="Pfam" id="PF22128"/>
    </source>
</evidence>
<proteinExistence type="predicted"/>
<comment type="caution">
    <text evidence="3">The sequence shown here is derived from an EMBL/GenBank/DDBJ whole genome shotgun (WGS) entry which is preliminary data.</text>
</comment>
<protein>
    <submittedName>
        <fullName evidence="3">ParM/StbA family protein</fullName>
    </submittedName>
</protein>
<dbReference type="EMBL" id="JACXAI010000023">
    <property type="protein sequence ID" value="MBD1381947.1"/>
    <property type="molecule type" value="Genomic_DNA"/>
</dbReference>
<accession>A0A926RZ75</accession>
<dbReference type="InterPro" id="IPR043129">
    <property type="entry name" value="ATPase_NBD"/>
</dbReference>
<dbReference type="InterPro" id="IPR054368">
    <property type="entry name" value="Alp7A-like_C"/>
</dbReference>
<dbReference type="Pfam" id="PF22128">
    <property type="entry name" value="Alp7A_like_C"/>
    <property type="match status" value="1"/>
</dbReference>
<dbReference type="CDD" id="cd24023">
    <property type="entry name" value="ASKHA_NBD_ParM_Alp7A-like"/>
    <property type="match status" value="1"/>
</dbReference>
<dbReference type="Proteomes" id="UP000626844">
    <property type="component" value="Unassembled WGS sequence"/>
</dbReference>
<evidence type="ECO:0000313" key="4">
    <source>
        <dbReference type="Proteomes" id="UP000626844"/>
    </source>
</evidence>
<feature type="domain" description="Alp7A-like C-terminal" evidence="2">
    <location>
        <begin position="214"/>
        <end position="346"/>
    </location>
</feature>
<evidence type="ECO:0000313" key="3">
    <source>
        <dbReference type="EMBL" id="MBD1381947.1"/>
    </source>
</evidence>
<name>A0A926RZ75_9BACI</name>
<dbReference type="RefSeq" id="WP_191159657.1">
    <property type="nucleotide sequence ID" value="NZ_JACXAI010000023.1"/>
</dbReference>
<dbReference type="InterPro" id="IPR040607">
    <property type="entry name" value="ALP_N"/>
</dbReference>
<evidence type="ECO:0000259" key="1">
    <source>
        <dbReference type="Pfam" id="PF17989"/>
    </source>
</evidence>
<dbReference type="Gene3D" id="3.30.420.40">
    <property type="match status" value="2"/>
</dbReference>
<reference evidence="3" key="1">
    <citation type="submission" date="2020-09" db="EMBL/GenBank/DDBJ databases">
        <title>A novel bacterium of genus Bacillus, isolated from South China Sea.</title>
        <authorList>
            <person name="Huang H."/>
            <person name="Mo K."/>
            <person name="Hu Y."/>
        </authorList>
    </citation>
    <scope>NUCLEOTIDE SEQUENCE</scope>
    <source>
        <strain evidence="3">IB182487</strain>
    </source>
</reference>
<keyword evidence="4" id="KW-1185">Reference proteome</keyword>
<dbReference type="SUPFAM" id="SSF53067">
    <property type="entry name" value="Actin-like ATPase domain"/>
    <property type="match status" value="1"/>
</dbReference>
<organism evidence="3 4">
    <name type="scientific">Metabacillus arenae</name>
    <dbReference type="NCBI Taxonomy" id="2771434"/>
    <lineage>
        <taxon>Bacteria</taxon>
        <taxon>Bacillati</taxon>
        <taxon>Bacillota</taxon>
        <taxon>Bacilli</taxon>
        <taxon>Bacillales</taxon>
        <taxon>Bacillaceae</taxon>
        <taxon>Metabacillus</taxon>
    </lineage>
</organism>
<sequence>MERHNFIAADIGNSWYKVLASDNEFISEYQMPNAVALFDDEFYEMPYDEEDVVFEENLIVEVKSQAIVDKREIYYIGKAAARQKNVSLTSFNNQKVLEDRTYILLFGIAAYHAHLSNPQDTEIHYELDQLAVSLPTTQYKEKKDLLKQRLLGTHTVIFHKVPGLPEPKEVVVKLIINDVVVGAEGACAYLGLTRDQTTLGIKDDYLVKESQKGIIIGDLGGDSVDFVGIKNNKPVASVEGETFGINQFLDNIIQKVSKNELYKFDSRSELEEKLAEGQSEWYVEPFAGVKKDISKYIHPQLKSMAIKYLEHFDRVRSSSNEVKGAVRYIAVGGAAKLAQKHIQEAAVKWAERGRPIELVFPEDAEKLNVMGLLILAKMNHLKKQLNKPVELVSIEG</sequence>
<dbReference type="AlphaFoldDB" id="A0A926RZ75"/>
<gene>
    <name evidence="3" type="ORF">IC621_17090</name>
</gene>
<dbReference type="Pfam" id="PF17989">
    <property type="entry name" value="ALP_N"/>
    <property type="match status" value="1"/>
</dbReference>
<feature type="domain" description="Actin-like protein N-terminal" evidence="1">
    <location>
        <begin position="8"/>
        <end position="181"/>
    </location>
</feature>